<dbReference type="Pfam" id="PF00905">
    <property type="entry name" value="Transpeptidase"/>
    <property type="match status" value="1"/>
</dbReference>
<dbReference type="InterPro" id="IPR001460">
    <property type="entry name" value="PCN-bd_Tpept"/>
</dbReference>
<dbReference type="AlphaFoldDB" id="A0A1C0Y581"/>
<dbReference type="STRING" id="33978.A6M13_07825"/>
<comment type="catalytic activity">
    <reaction evidence="12">
        <text>Preferential cleavage: (Ac)2-L-Lys-D-Ala-|-D-Ala. Also transpeptidation of peptidyl-alanyl moieties that are N-acyl substituents of D-alanine.</text>
        <dbReference type="EC" id="3.4.16.4"/>
    </reaction>
</comment>
<evidence type="ECO:0000256" key="10">
    <source>
        <dbReference type="ARBA" id="ARBA00023268"/>
    </source>
</evidence>
<dbReference type="InterPro" id="IPR050396">
    <property type="entry name" value="Glycosyltr_51/Transpeptidase"/>
</dbReference>
<dbReference type="SMART" id="SM00060">
    <property type="entry name" value="FN3"/>
    <property type="match status" value="1"/>
</dbReference>
<comment type="catalytic activity">
    <reaction evidence="13">
        <text>[GlcNAc-(1-&gt;4)-Mur2Ac(oyl-L-Ala-gamma-D-Glu-L-Lys-D-Ala-D-Ala)](n)-di-trans,octa-cis-undecaprenyl diphosphate + beta-D-GlcNAc-(1-&gt;4)-Mur2Ac(oyl-L-Ala-gamma-D-Glu-L-Lys-D-Ala-D-Ala)-di-trans,octa-cis-undecaprenyl diphosphate = [GlcNAc-(1-&gt;4)-Mur2Ac(oyl-L-Ala-gamma-D-Glu-L-Lys-D-Ala-D-Ala)](n+1)-di-trans,octa-cis-undecaprenyl diphosphate + di-trans,octa-cis-undecaprenyl diphosphate + H(+)</text>
        <dbReference type="Rhea" id="RHEA:23708"/>
        <dbReference type="Rhea" id="RHEA-COMP:9602"/>
        <dbReference type="Rhea" id="RHEA-COMP:9603"/>
        <dbReference type="ChEBI" id="CHEBI:15378"/>
        <dbReference type="ChEBI" id="CHEBI:58405"/>
        <dbReference type="ChEBI" id="CHEBI:60033"/>
        <dbReference type="ChEBI" id="CHEBI:78435"/>
        <dbReference type="EC" id="2.4.99.28"/>
    </reaction>
</comment>
<dbReference type="InterPro" id="IPR001264">
    <property type="entry name" value="Glyco_trans_51"/>
</dbReference>
<dbReference type="SUPFAM" id="SSF56601">
    <property type="entry name" value="beta-lactamase/transpeptidase-like"/>
    <property type="match status" value="1"/>
</dbReference>
<keyword evidence="9" id="KW-0573">Peptidoglycan synthesis</keyword>
<evidence type="ECO:0000256" key="15">
    <source>
        <dbReference type="SAM" id="Phobius"/>
    </source>
</evidence>
<dbReference type="InterPro" id="IPR036950">
    <property type="entry name" value="PBP_transglycosylase"/>
</dbReference>
<keyword evidence="6" id="KW-0808">Transferase</keyword>
<evidence type="ECO:0000256" key="2">
    <source>
        <dbReference type="ARBA" id="ARBA00007739"/>
    </source>
</evidence>
<dbReference type="RefSeq" id="WP_066548783.1">
    <property type="nucleotide sequence ID" value="NZ_MASJ01000042.1"/>
</dbReference>
<feature type="domain" description="Fibronectin type-III" evidence="16">
    <location>
        <begin position="702"/>
        <end position="794"/>
    </location>
</feature>
<keyword evidence="5" id="KW-0328">Glycosyltransferase</keyword>
<keyword evidence="15" id="KW-0472">Membrane</keyword>
<dbReference type="NCBIfam" id="TIGR02074">
    <property type="entry name" value="PBP_1a_fam"/>
    <property type="match status" value="1"/>
</dbReference>
<feature type="compositionally biased region" description="Pro residues" evidence="14">
    <location>
        <begin position="860"/>
        <end position="869"/>
    </location>
</feature>
<sequence>MSEQQPPQSRGERRKAKKKQTATTPISKWVKRVILLILAIGVVGLITGGGLFAYYASKAPELDEELLKDPISAEFFDKNGELFATIGAEQRTYIEFDDIPQDMVDAILATEDVRFFEHSGIDFRRLASAVVANLTQGFGAQGASTITQQVVKNSFFTNEKTLERKAQEAFLAYKLEQEYSKEEIFEMYFNKTLMSGRIYGFGTAAKYFFGKELNELSLDEMATLAGLPQSPNNYNPFNYPENAENRRNIVLSLMVQHGKISQEDANAAKNLSVAQAVLPENERNQFKSSDYPAFLQVVLEEIERFQTEGAEFTLDEGIKVYTTLDPAAQAIVEAQLADDANFPTEDMQTGVAVVDTKTGALRAIGGGRHYGAERGWNYAYNLNRSPGSTIKPLAVYGPVIDKEQWSTGTTMIDEPYEYDSGQAVTNWDSRYHGAETLRYALATSRNVPAVKIMHEIGTEASADFMSRLGISIPDHGVYESDALGGGNISLSPIEMAGAYAAFGNNGVFTEPYVISSIEFRDGSTQNYTPESVVAMQDYTAYMITDILRDVVAQDGSARRAGVRGVDVAGKTGTTNYSDPSKYSSGAVPDTWFVGYSPNYSIAVWGGYENSTTPITTWDERYMPQILFKGIMTDLSDNLADARDEEFKKPSSVYEQQIVVGSVPLRVAAGGGRYELFVRGGSGAIQQPIEEEEETEEVTALPAPTGFSATADGPTANLSWSYNAPEGVSNVQFEVAVAVDGGATQTITTTNATSAAFSPLEDGKNYTFTVVALADGQRSAAAATGINLTNATDEDTEEEPTESPAEDTEDVPSTDEEETPPNNNGNGNNSNNNNNNGSSNNNGGNGNNNGNTEQPTEPEQPAEPTPPVETTPPTELEPEQPVEPTPPVETTPPTDPVPTEPASETDPA</sequence>
<dbReference type="Gene3D" id="3.40.710.10">
    <property type="entry name" value="DD-peptidase/beta-lactamase superfamily"/>
    <property type="match status" value="1"/>
</dbReference>
<feature type="compositionally biased region" description="Acidic residues" evidence="14">
    <location>
        <begin position="791"/>
        <end position="818"/>
    </location>
</feature>
<dbReference type="InterPro" id="IPR023346">
    <property type="entry name" value="Lysozyme-like_dom_sf"/>
</dbReference>
<feature type="region of interest" description="Disordered" evidence="14">
    <location>
        <begin position="783"/>
        <end position="907"/>
    </location>
</feature>
<evidence type="ECO:0000259" key="16">
    <source>
        <dbReference type="PROSITE" id="PS50853"/>
    </source>
</evidence>
<keyword evidence="15" id="KW-0812">Transmembrane</keyword>
<dbReference type="InterPro" id="IPR036116">
    <property type="entry name" value="FN3_sf"/>
</dbReference>
<evidence type="ECO:0000256" key="4">
    <source>
        <dbReference type="ARBA" id="ARBA00022670"/>
    </source>
</evidence>
<evidence type="ECO:0000256" key="14">
    <source>
        <dbReference type="SAM" id="MobiDB-lite"/>
    </source>
</evidence>
<evidence type="ECO:0000256" key="6">
    <source>
        <dbReference type="ARBA" id="ARBA00022679"/>
    </source>
</evidence>
<feature type="compositionally biased region" description="Low complexity" evidence="14">
    <location>
        <begin position="821"/>
        <end position="858"/>
    </location>
</feature>
<gene>
    <name evidence="17" type="ORF">A6M13_07825</name>
</gene>
<keyword evidence="15" id="KW-1133">Transmembrane helix</keyword>
<proteinExistence type="inferred from homology"/>
<feature type="region of interest" description="Disordered" evidence="14">
    <location>
        <begin position="1"/>
        <end position="23"/>
    </location>
</feature>
<dbReference type="SUPFAM" id="SSF53955">
    <property type="entry name" value="Lysozyme-like"/>
    <property type="match status" value="1"/>
</dbReference>
<dbReference type="SUPFAM" id="SSF49265">
    <property type="entry name" value="Fibronectin type III"/>
    <property type="match status" value="1"/>
</dbReference>
<evidence type="ECO:0000256" key="1">
    <source>
        <dbReference type="ARBA" id="ARBA00007090"/>
    </source>
</evidence>
<dbReference type="Proteomes" id="UP000093199">
    <property type="component" value="Unassembled WGS sequence"/>
</dbReference>
<dbReference type="InterPro" id="IPR003961">
    <property type="entry name" value="FN3_dom"/>
</dbReference>
<dbReference type="EMBL" id="MASJ01000042">
    <property type="protein sequence ID" value="OCS82332.1"/>
    <property type="molecule type" value="Genomic_DNA"/>
</dbReference>
<dbReference type="Gene3D" id="1.10.3810.10">
    <property type="entry name" value="Biosynthetic peptidoglycan transglycosylase-like"/>
    <property type="match status" value="1"/>
</dbReference>
<dbReference type="Pfam" id="PF00912">
    <property type="entry name" value="Transgly"/>
    <property type="match status" value="1"/>
</dbReference>
<dbReference type="PANTHER" id="PTHR32282">
    <property type="entry name" value="BINDING PROTEIN TRANSPEPTIDASE, PUTATIVE-RELATED"/>
    <property type="match status" value="1"/>
</dbReference>
<dbReference type="PANTHER" id="PTHR32282:SF29">
    <property type="entry name" value="PENICILLIN-BINDING PROTEIN 1A"/>
    <property type="match status" value="1"/>
</dbReference>
<accession>A0A1C0Y581</accession>
<keyword evidence="11" id="KW-0961">Cell wall biogenesis/degradation</keyword>
<keyword evidence="7" id="KW-0378">Hydrolase</keyword>
<dbReference type="FunFam" id="1.10.3810.10:FF:000001">
    <property type="entry name" value="Penicillin-binding protein 1A"/>
    <property type="match status" value="1"/>
</dbReference>
<evidence type="ECO:0000256" key="7">
    <source>
        <dbReference type="ARBA" id="ARBA00022801"/>
    </source>
</evidence>
<keyword evidence="8" id="KW-0133">Cell shape</keyword>
<comment type="similarity">
    <text evidence="1">In the C-terminal section; belongs to the transpeptidase family.</text>
</comment>
<keyword evidence="3" id="KW-0121">Carboxypeptidase</keyword>
<evidence type="ECO:0000256" key="13">
    <source>
        <dbReference type="ARBA" id="ARBA00049902"/>
    </source>
</evidence>
<dbReference type="PROSITE" id="PS50853">
    <property type="entry name" value="FN3"/>
    <property type="match status" value="1"/>
</dbReference>
<evidence type="ECO:0000256" key="3">
    <source>
        <dbReference type="ARBA" id="ARBA00022645"/>
    </source>
</evidence>
<protein>
    <submittedName>
        <fullName evidence="17">Penicillin-binding protein 1A</fullName>
    </submittedName>
</protein>
<dbReference type="GO" id="GO:0006508">
    <property type="term" value="P:proteolysis"/>
    <property type="evidence" value="ECO:0007669"/>
    <property type="project" value="UniProtKB-KW"/>
</dbReference>
<comment type="similarity">
    <text evidence="2">In the N-terminal section; belongs to the glycosyltransferase 51 family.</text>
</comment>
<dbReference type="OrthoDB" id="9766909at2"/>
<keyword evidence="4" id="KW-0645">Protease</keyword>
<feature type="transmembrane region" description="Helical" evidence="15">
    <location>
        <begin position="33"/>
        <end position="56"/>
    </location>
</feature>
<dbReference type="GO" id="GO:0030288">
    <property type="term" value="C:outer membrane-bounded periplasmic space"/>
    <property type="evidence" value="ECO:0007669"/>
    <property type="project" value="TreeGrafter"/>
</dbReference>
<dbReference type="GO" id="GO:0009252">
    <property type="term" value="P:peptidoglycan biosynthetic process"/>
    <property type="evidence" value="ECO:0007669"/>
    <property type="project" value="UniProtKB-KW"/>
</dbReference>
<keyword evidence="18" id="KW-1185">Reference proteome</keyword>
<dbReference type="GO" id="GO:0008658">
    <property type="term" value="F:penicillin binding"/>
    <property type="evidence" value="ECO:0007669"/>
    <property type="project" value="InterPro"/>
</dbReference>
<name>A0A1C0Y581_9BACL</name>
<dbReference type="InterPro" id="IPR012338">
    <property type="entry name" value="Beta-lactam/transpept-like"/>
</dbReference>
<evidence type="ECO:0000313" key="17">
    <source>
        <dbReference type="EMBL" id="OCS82332.1"/>
    </source>
</evidence>
<reference evidence="17 18" key="1">
    <citation type="submission" date="2016-07" db="EMBL/GenBank/DDBJ databases">
        <title>Caryophanon tenue genome sequencing.</title>
        <authorList>
            <person name="Verma A."/>
            <person name="Pal Y."/>
            <person name="Krishnamurthi S."/>
        </authorList>
    </citation>
    <scope>NUCLEOTIDE SEQUENCE [LARGE SCALE GENOMIC DNA]</scope>
    <source>
        <strain evidence="17 18">DSM 14152</strain>
    </source>
</reference>
<comment type="caution">
    <text evidence="17">The sequence shown here is derived from an EMBL/GenBank/DDBJ whole genome shotgun (WGS) entry which is preliminary data.</text>
</comment>
<evidence type="ECO:0000256" key="8">
    <source>
        <dbReference type="ARBA" id="ARBA00022960"/>
    </source>
</evidence>
<evidence type="ECO:0000256" key="11">
    <source>
        <dbReference type="ARBA" id="ARBA00023316"/>
    </source>
</evidence>
<evidence type="ECO:0000313" key="18">
    <source>
        <dbReference type="Proteomes" id="UP000093199"/>
    </source>
</evidence>
<organism evidence="17 18">
    <name type="scientific">Caryophanon tenue</name>
    <dbReference type="NCBI Taxonomy" id="33978"/>
    <lineage>
        <taxon>Bacteria</taxon>
        <taxon>Bacillati</taxon>
        <taxon>Bacillota</taxon>
        <taxon>Bacilli</taxon>
        <taxon>Bacillales</taxon>
        <taxon>Caryophanaceae</taxon>
        <taxon>Caryophanon</taxon>
    </lineage>
</organism>
<dbReference type="GO" id="GO:0009002">
    <property type="term" value="F:serine-type D-Ala-D-Ala carboxypeptidase activity"/>
    <property type="evidence" value="ECO:0007669"/>
    <property type="project" value="UniProtKB-EC"/>
</dbReference>
<evidence type="ECO:0000256" key="5">
    <source>
        <dbReference type="ARBA" id="ARBA00022676"/>
    </source>
</evidence>
<evidence type="ECO:0000256" key="12">
    <source>
        <dbReference type="ARBA" id="ARBA00034000"/>
    </source>
</evidence>
<keyword evidence="10" id="KW-0511">Multifunctional enzyme</keyword>
<dbReference type="InterPro" id="IPR013783">
    <property type="entry name" value="Ig-like_fold"/>
</dbReference>
<dbReference type="GO" id="GO:0071555">
    <property type="term" value="P:cell wall organization"/>
    <property type="evidence" value="ECO:0007669"/>
    <property type="project" value="UniProtKB-KW"/>
</dbReference>
<feature type="compositionally biased region" description="Pro residues" evidence="14">
    <location>
        <begin position="880"/>
        <end position="898"/>
    </location>
</feature>
<dbReference type="GO" id="GO:0008360">
    <property type="term" value="P:regulation of cell shape"/>
    <property type="evidence" value="ECO:0007669"/>
    <property type="project" value="UniProtKB-KW"/>
</dbReference>
<dbReference type="GO" id="GO:0008955">
    <property type="term" value="F:peptidoglycan glycosyltransferase activity"/>
    <property type="evidence" value="ECO:0007669"/>
    <property type="project" value="UniProtKB-EC"/>
</dbReference>
<evidence type="ECO:0000256" key="9">
    <source>
        <dbReference type="ARBA" id="ARBA00022984"/>
    </source>
</evidence>
<dbReference type="Gene3D" id="2.60.40.10">
    <property type="entry name" value="Immunoglobulins"/>
    <property type="match status" value="1"/>
</dbReference>